<keyword evidence="3 4" id="KW-0539">Nucleus</keyword>
<dbReference type="GO" id="GO:0070822">
    <property type="term" value="C:Sin3-type complex"/>
    <property type="evidence" value="ECO:0007669"/>
    <property type="project" value="TreeGrafter"/>
</dbReference>
<evidence type="ECO:0000256" key="2">
    <source>
        <dbReference type="ARBA" id="ARBA00022491"/>
    </source>
</evidence>
<evidence type="ECO:0000313" key="6">
    <source>
        <dbReference type="Proteomes" id="UP000218811"/>
    </source>
</evidence>
<dbReference type="GO" id="GO:0000122">
    <property type="term" value="P:negative regulation of transcription by RNA polymerase II"/>
    <property type="evidence" value="ECO:0007669"/>
    <property type="project" value="TreeGrafter"/>
</dbReference>
<dbReference type="InterPro" id="IPR039774">
    <property type="entry name" value="Sin3-like"/>
</dbReference>
<proteinExistence type="predicted"/>
<dbReference type="PANTHER" id="PTHR12346:SF0">
    <property type="entry name" value="SIN3A, ISOFORM G"/>
    <property type="match status" value="1"/>
</dbReference>
<dbReference type="OrthoDB" id="10265969at2759"/>
<evidence type="ECO:0000256" key="4">
    <source>
        <dbReference type="PROSITE-ProRule" id="PRU00810"/>
    </source>
</evidence>
<dbReference type="InterPro" id="IPR003822">
    <property type="entry name" value="PAH"/>
</dbReference>
<dbReference type="Proteomes" id="UP000218811">
    <property type="component" value="Unassembled WGS sequence"/>
</dbReference>
<evidence type="ECO:0000256" key="1">
    <source>
        <dbReference type="ARBA" id="ARBA00004123"/>
    </source>
</evidence>
<dbReference type="PROSITE" id="PS51477">
    <property type="entry name" value="PAH"/>
    <property type="match status" value="1"/>
</dbReference>
<evidence type="ECO:0000313" key="5">
    <source>
        <dbReference type="EMBL" id="PCH43217.1"/>
    </source>
</evidence>
<dbReference type="FunFam" id="1.20.1160.11:FF:000001">
    <property type="entry name" value="Paired amphipathic helix protein Sin3"/>
    <property type="match status" value="1"/>
</dbReference>
<organism evidence="5 6">
    <name type="scientific">Wolfiporia cocos (strain MD-104)</name>
    <name type="common">Brown rot fungus</name>
    <dbReference type="NCBI Taxonomy" id="742152"/>
    <lineage>
        <taxon>Eukaryota</taxon>
        <taxon>Fungi</taxon>
        <taxon>Dikarya</taxon>
        <taxon>Basidiomycota</taxon>
        <taxon>Agaricomycotina</taxon>
        <taxon>Agaricomycetes</taxon>
        <taxon>Polyporales</taxon>
        <taxon>Phaeolaceae</taxon>
        <taxon>Wolfiporia</taxon>
    </lineage>
</organism>
<dbReference type="PANTHER" id="PTHR12346">
    <property type="entry name" value="SIN3B-RELATED"/>
    <property type="match status" value="1"/>
</dbReference>
<reference evidence="5 6" key="1">
    <citation type="journal article" date="2012" name="Science">
        <title>The Paleozoic origin of enzymatic lignin decomposition reconstructed from 31 fungal genomes.</title>
        <authorList>
            <person name="Floudas D."/>
            <person name="Binder M."/>
            <person name="Riley R."/>
            <person name="Barry K."/>
            <person name="Blanchette R.A."/>
            <person name="Henrissat B."/>
            <person name="Martinez A.T."/>
            <person name="Otillar R."/>
            <person name="Spatafora J.W."/>
            <person name="Yadav J.S."/>
            <person name="Aerts A."/>
            <person name="Benoit I."/>
            <person name="Boyd A."/>
            <person name="Carlson A."/>
            <person name="Copeland A."/>
            <person name="Coutinho P.M."/>
            <person name="de Vries R.P."/>
            <person name="Ferreira P."/>
            <person name="Findley K."/>
            <person name="Foster B."/>
            <person name="Gaskell J."/>
            <person name="Glotzer D."/>
            <person name="Gorecki P."/>
            <person name="Heitman J."/>
            <person name="Hesse C."/>
            <person name="Hori C."/>
            <person name="Igarashi K."/>
            <person name="Jurgens J.A."/>
            <person name="Kallen N."/>
            <person name="Kersten P."/>
            <person name="Kohler A."/>
            <person name="Kuees U."/>
            <person name="Kumar T.K.A."/>
            <person name="Kuo A."/>
            <person name="LaButti K."/>
            <person name="Larrondo L.F."/>
            <person name="Lindquist E."/>
            <person name="Ling A."/>
            <person name="Lombard V."/>
            <person name="Lucas S."/>
            <person name="Lundell T."/>
            <person name="Martin R."/>
            <person name="McLaughlin D.J."/>
            <person name="Morgenstern I."/>
            <person name="Morin E."/>
            <person name="Murat C."/>
            <person name="Nagy L.G."/>
            <person name="Nolan M."/>
            <person name="Ohm R.A."/>
            <person name="Patyshakuliyeva A."/>
            <person name="Rokas A."/>
            <person name="Ruiz-Duenas F.J."/>
            <person name="Sabat G."/>
            <person name="Salamov A."/>
            <person name="Samejima M."/>
            <person name="Schmutz J."/>
            <person name="Slot J.C."/>
            <person name="St John F."/>
            <person name="Stenlid J."/>
            <person name="Sun H."/>
            <person name="Sun S."/>
            <person name="Syed K."/>
            <person name="Tsang A."/>
            <person name="Wiebenga A."/>
            <person name="Young D."/>
            <person name="Pisabarro A."/>
            <person name="Eastwood D.C."/>
            <person name="Martin F."/>
            <person name="Cullen D."/>
            <person name="Grigoriev I.V."/>
            <person name="Hibbett D.S."/>
        </authorList>
    </citation>
    <scope>NUCLEOTIDE SEQUENCE [LARGE SCALE GENOMIC DNA]</scope>
    <source>
        <strain evidence="5 6">MD-104</strain>
    </source>
</reference>
<keyword evidence="6" id="KW-1185">Reference proteome</keyword>
<name>A0A2H3K462_WOLCO</name>
<protein>
    <submittedName>
        <fullName evidence="5">The Msin3a Pah1-Sap25 Sid complex</fullName>
    </submittedName>
</protein>
<sequence length="76" mass="8845">PRSPDSNRPLHITDALSYLDLIKMEFREQPDVYNRFLAIIKAFKEQVIDTPGVIGRICMLFRETPHLIQGFNTFLP</sequence>
<comment type="subcellular location">
    <subcellularLocation>
        <location evidence="1 4">Nucleus</location>
    </subcellularLocation>
</comment>
<dbReference type="Gene3D" id="1.20.1160.11">
    <property type="entry name" value="Paired amphipathic helix"/>
    <property type="match status" value="1"/>
</dbReference>
<keyword evidence="2" id="KW-0678">Repressor</keyword>
<feature type="non-terminal residue" evidence="5">
    <location>
        <position position="1"/>
    </location>
</feature>
<gene>
    <name evidence="5" type="ORF">WOLCODRAFT_51015</name>
</gene>
<dbReference type="InterPro" id="IPR036600">
    <property type="entry name" value="PAH_sf"/>
</dbReference>
<dbReference type="Pfam" id="PF02671">
    <property type="entry name" value="PAH"/>
    <property type="match status" value="1"/>
</dbReference>
<accession>A0A2H3K462</accession>
<dbReference type="SUPFAM" id="SSF47762">
    <property type="entry name" value="PAH2 domain"/>
    <property type="match status" value="1"/>
</dbReference>
<evidence type="ECO:0000256" key="3">
    <source>
        <dbReference type="ARBA" id="ARBA00023242"/>
    </source>
</evidence>
<dbReference type="AlphaFoldDB" id="A0A2H3K462"/>
<dbReference type="STRING" id="742152.A0A2H3K462"/>
<dbReference type="EMBL" id="KB468135">
    <property type="protein sequence ID" value="PCH43217.1"/>
    <property type="molecule type" value="Genomic_DNA"/>
</dbReference>
<dbReference type="GO" id="GO:0003714">
    <property type="term" value="F:transcription corepressor activity"/>
    <property type="evidence" value="ECO:0007669"/>
    <property type="project" value="InterPro"/>
</dbReference>
<feature type="non-terminal residue" evidence="5">
    <location>
        <position position="76"/>
    </location>
</feature>